<feature type="compositionally biased region" description="Polar residues" evidence="1">
    <location>
        <begin position="168"/>
        <end position="177"/>
    </location>
</feature>
<proteinExistence type="predicted"/>
<reference evidence="2" key="1">
    <citation type="journal article" date="2020" name="Stud. Mycol.">
        <title>101 Dothideomycetes genomes: a test case for predicting lifestyles and emergence of pathogens.</title>
        <authorList>
            <person name="Haridas S."/>
            <person name="Albert R."/>
            <person name="Binder M."/>
            <person name="Bloem J."/>
            <person name="Labutti K."/>
            <person name="Salamov A."/>
            <person name="Andreopoulos B."/>
            <person name="Baker S."/>
            <person name="Barry K."/>
            <person name="Bills G."/>
            <person name="Bluhm B."/>
            <person name="Cannon C."/>
            <person name="Castanera R."/>
            <person name="Culley D."/>
            <person name="Daum C."/>
            <person name="Ezra D."/>
            <person name="Gonzalez J."/>
            <person name="Henrissat B."/>
            <person name="Kuo A."/>
            <person name="Liang C."/>
            <person name="Lipzen A."/>
            <person name="Lutzoni F."/>
            <person name="Magnuson J."/>
            <person name="Mondo S."/>
            <person name="Nolan M."/>
            <person name="Ohm R."/>
            <person name="Pangilinan J."/>
            <person name="Park H.-J."/>
            <person name="Ramirez L."/>
            <person name="Alfaro M."/>
            <person name="Sun H."/>
            <person name="Tritt A."/>
            <person name="Yoshinaga Y."/>
            <person name="Zwiers L.-H."/>
            <person name="Turgeon B."/>
            <person name="Goodwin S."/>
            <person name="Spatafora J."/>
            <person name="Crous P."/>
            <person name="Grigoriev I."/>
        </authorList>
    </citation>
    <scope>NUCLEOTIDE SEQUENCE</scope>
    <source>
        <strain evidence="2">CBS 123094</strain>
    </source>
</reference>
<accession>A0A6A5X195</accession>
<evidence type="ECO:0000256" key="1">
    <source>
        <dbReference type="SAM" id="MobiDB-lite"/>
    </source>
</evidence>
<dbReference type="EMBL" id="ML977557">
    <property type="protein sequence ID" value="KAF2007279.1"/>
    <property type="molecule type" value="Genomic_DNA"/>
</dbReference>
<organism evidence="2 3">
    <name type="scientific">Amniculicola lignicola CBS 123094</name>
    <dbReference type="NCBI Taxonomy" id="1392246"/>
    <lineage>
        <taxon>Eukaryota</taxon>
        <taxon>Fungi</taxon>
        <taxon>Dikarya</taxon>
        <taxon>Ascomycota</taxon>
        <taxon>Pezizomycotina</taxon>
        <taxon>Dothideomycetes</taxon>
        <taxon>Pleosporomycetidae</taxon>
        <taxon>Pleosporales</taxon>
        <taxon>Amniculicolaceae</taxon>
        <taxon>Amniculicola</taxon>
    </lineage>
</organism>
<name>A0A6A5X195_9PLEO</name>
<evidence type="ECO:0000313" key="2">
    <source>
        <dbReference type="EMBL" id="KAF2007279.1"/>
    </source>
</evidence>
<sequence length="247" mass="27479">MWLSGLATRLFTITPMVHEKSRHLLNELYGHGSTQDQHACEGERSKSADRSTPYGYGDMFMADMDPNQIGKVGTHPQNLLPIEIVLESDLDFERFKKRGDFREQFGGDGELYGRLDDLISRPETPSTFATMTDGGLYGRGGHVNGVSTTRDSSRTHLGENDTEVEGTSYRQGYQPTSVADREGFEPVDVSIPLTPLDAENILGTSRTARNGSQGTNERLLDAEGDGGYFGDTFRHWSQDISYERSRD</sequence>
<feature type="region of interest" description="Disordered" evidence="1">
    <location>
        <begin position="33"/>
        <end position="52"/>
    </location>
</feature>
<feature type="region of interest" description="Disordered" evidence="1">
    <location>
        <begin position="148"/>
        <end position="182"/>
    </location>
</feature>
<protein>
    <submittedName>
        <fullName evidence="2">Uncharacterized protein</fullName>
    </submittedName>
</protein>
<keyword evidence="3" id="KW-1185">Reference proteome</keyword>
<dbReference type="OrthoDB" id="5505507at2759"/>
<dbReference type="AlphaFoldDB" id="A0A6A5X195"/>
<evidence type="ECO:0000313" key="3">
    <source>
        <dbReference type="Proteomes" id="UP000799779"/>
    </source>
</evidence>
<feature type="compositionally biased region" description="Basic and acidic residues" evidence="1">
    <location>
        <begin position="38"/>
        <end position="49"/>
    </location>
</feature>
<dbReference type="Proteomes" id="UP000799779">
    <property type="component" value="Unassembled WGS sequence"/>
</dbReference>
<gene>
    <name evidence="2" type="ORF">P154DRAFT_592515</name>
</gene>